<organism evidence="2">
    <name type="scientific">Octopus bimaculoides</name>
    <name type="common">California two-spotted octopus</name>
    <dbReference type="NCBI Taxonomy" id="37653"/>
    <lineage>
        <taxon>Eukaryota</taxon>
        <taxon>Metazoa</taxon>
        <taxon>Spiralia</taxon>
        <taxon>Lophotrochozoa</taxon>
        <taxon>Mollusca</taxon>
        <taxon>Cephalopoda</taxon>
        <taxon>Coleoidea</taxon>
        <taxon>Octopodiformes</taxon>
        <taxon>Octopoda</taxon>
        <taxon>Incirrata</taxon>
        <taxon>Octopodidae</taxon>
        <taxon>Octopus</taxon>
    </lineage>
</organism>
<protein>
    <submittedName>
        <fullName evidence="2">Uncharacterized protein</fullName>
    </submittedName>
</protein>
<proteinExistence type="predicted"/>
<dbReference type="EMBL" id="KQ424680">
    <property type="protein sequence ID" value="KOF70595.1"/>
    <property type="molecule type" value="Genomic_DNA"/>
</dbReference>
<feature type="compositionally biased region" description="Basic and acidic residues" evidence="1">
    <location>
        <begin position="133"/>
        <end position="150"/>
    </location>
</feature>
<accession>A0A0L8G1Y7</accession>
<feature type="compositionally biased region" description="Basic and acidic residues" evidence="1">
    <location>
        <begin position="204"/>
        <end position="222"/>
    </location>
</feature>
<feature type="region of interest" description="Disordered" evidence="1">
    <location>
        <begin position="133"/>
        <end position="222"/>
    </location>
</feature>
<dbReference type="AlphaFoldDB" id="A0A0L8G1Y7"/>
<gene>
    <name evidence="2" type="ORF">OCBIM_22002542mg</name>
</gene>
<evidence type="ECO:0000313" key="2">
    <source>
        <dbReference type="EMBL" id="KOF70595.1"/>
    </source>
</evidence>
<evidence type="ECO:0000256" key="1">
    <source>
        <dbReference type="SAM" id="MobiDB-lite"/>
    </source>
</evidence>
<sequence length="222" mass="25971">VARGIISSMESYARDTAAKKPVPLETKLIKLDMEEVSRSRNLIEVEGDSYKLSPSSPQKETKEDKILRIVVYRTQAVETCKIEMVTEEEIEECLDEIVNEAMYIGRRRKFGTGEPQQEKTQAEKENIVDHIEEMKERQKCEIEKTKEKNENGATNPKKRRKNKSEERSTENKKEIEKPETNNVQEEEERTDKDVKYKGVLIKYENSEQTERKVAKLEEHFDT</sequence>
<name>A0A0L8G1Y7_OCTBM</name>
<feature type="compositionally biased region" description="Basic and acidic residues" evidence="1">
    <location>
        <begin position="163"/>
        <end position="179"/>
    </location>
</feature>
<feature type="non-terminal residue" evidence="2">
    <location>
        <position position="1"/>
    </location>
</feature>
<reference evidence="2" key="1">
    <citation type="submission" date="2015-07" db="EMBL/GenBank/DDBJ databases">
        <title>MeaNS - Measles Nucleotide Surveillance Program.</title>
        <authorList>
            <person name="Tran T."/>
            <person name="Druce J."/>
        </authorList>
    </citation>
    <scope>NUCLEOTIDE SEQUENCE</scope>
    <source>
        <strain evidence="2">UCB-OBI-ISO-001</strain>
        <tissue evidence="2">Gonad</tissue>
    </source>
</reference>